<dbReference type="EMBL" id="LBIC01000003">
    <property type="protein sequence ID" value="KKW92678.1"/>
    <property type="molecule type" value="Genomic_DNA"/>
</dbReference>
<comment type="caution">
    <text evidence="1">The sequence shown here is derived from an EMBL/GenBank/DDBJ whole genome shotgun (WGS) entry which is preliminary data.</text>
</comment>
<accession>A0A0M3AS01</accession>
<gene>
    <name evidence="1" type="ORF">YP76_07020</name>
</gene>
<sequence>MANPTTPFGLIPRKKLDSGVYNAGIMVFATPSGNATAIGVGDLVTLAGTSQIINGVVYNDVVQGATGNVFAGVVVGFLPDTRDSLPYRAASTVRLALVNVDPQAEYEIRQVAGGTPLNANDVGLNANVVVGSVNTSYGWSGMALDNTTEATTNTLDLKITGMSSRPDNEVGTSVSSGSDSSTFFVRINRHLFSNQVAGV</sequence>
<dbReference type="PATRIC" id="fig|56193.3.peg.1453"/>
<dbReference type="STRING" id="56193.YP76_07020"/>
<evidence type="ECO:0000313" key="2">
    <source>
        <dbReference type="Proteomes" id="UP000033874"/>
    </source>
</evidence>
<keyword evidence="2" id="KW-1185">Reference proteome</keyword>
<organism evidence="1 2">
    <name type="scientific">Sphingobium chungbukense</name>
    <dbReference type="NCBI Taxonomy" id="56193"/>
    <lineage>
        <taxon>Bacteria</taxon>
        <taxon>Pseudomonadati</taxon>
        <taxon>Pseudomonadota</taxon>
        <taxon>Alphaproteobacteria</taxon>
        <taxon>Sphingomonadales</taxon>
        <taxon>Sphingomonadaceae</taxon>
        <taxon>Sphingobium</taxon>
    </lineage>
</organism>
<dbReference type="AlphaFoldDB" id="A0A0M3AS01"/>
<protein>
    <submittedName>
        <fullName evidence="1">Uncharacterized protein</fullName>
    </submittedName>
</protein>
<name>A0A0M3AS01_9SPHN</name>
<dbReference type="Proteomes" id="UP000033874">
    <property type="component" value="Unassembled WGS sequence"/>
</dbReference>
<reference evidence="1 2" key="1">
    <citation type="submission" date="2015-04" db="EMBL/GenBank/DDBJ databases">
        <title>Genome sequence of aromatic hydrocarbons-degrading Sphingobium chungbukense DJ77.</title>
        <authorList>
            <person name="Kim Y.-C."/>
            <person name="Chae J.-C."/>
        </authorList>
    </citation>
    <scope>NUCLEOTIDE SEQUENCE [LARGE SCALE GENOMIC DNA]</scope>
    <source>
        <strain evidence="1 2">DJ77</strain>
    </source>
</reference>
<proteinExistence type="predicted"/>
<evidence type="ECO:0000313" key="1">
    <source>
        <dbReference type="EMBL" id="KKW92678.1"/>
    </source>
</evidence>